<feature type="compositionally biased region" description="Basic and acidic residues" evidence="1">
    <location>
        <begin position="38"/>
        <end position="48"/>
    </location>
</feature>
<gene>
    <name evidence="2" type="ORF">CP978_29800</name>
</gene>
<feature type="region of interest" description="Disordered" evidence="1">
    <location>
        <begin position="1"/>
        <end position="60"/>
    </location>
</feature>
<feature type="region of interest" description="Disordered" evidence="1">
    <location>
        <begin position="81"/>
        <end position="100"/>
    </location>
</feature>
<organism evidence="2 3">
    <name type="scientific">Streptomyces nodosus</name>
    <dbReference type="NCBI Taxonomy" id="40318"/>
    <lineage>
        <taxon>Bacteria</taxon>
        <taxon>Bacillati</taxon>
        <taxon>Actinomycetota</taxon>
        <taxon>Actinomycetes</taxon>
        <taxon>Kitasatosporales</taxon>
        <taxon>Streptomycetaceae</taxon>
        <taxon>Streptomyces</taxon>
    </lineage>
</organism>
<dbReference type="AlphaFoldDB" id="A0A5P2W8A9"/>
<accession>A0A5P2W8A9</accession>
<dbReference type="EMBL" id="CP023747">
    <property type="protein sequence ID" value="QEV42194.1"/>
    <property type="molecule type" value="Genomic_DNA"/>
</dbReference>
<sequence length="192" mass="20461">MSLAACHSGEGVQSSSGKGVDSLVSDAPTGRGTATKGAPRDSAVENKRPQLRLDTSDEERQRLTDVYNACLQAHGVPMNTERAAAAGAKQAPPKQGEADSPAYQAAYDACLVKLPRQPPETMPETNPRYADDYRAYVKCLQHRGMKIHLVSDTSVSPDGLGWTYDEDTTGTLSESKATEADRACSLEAFGGK</sequence>
<dbReference type="Proteomes" id="UP000325763">
    <property type="component" value="Chromosome"/>
</dbReference>
<proteinExistence type="predicted"/>
<evidence type="ECO:0000256" key="1">
    <source>
        <dbReference type="SAM" id="MobiDB-lite"/>
    </source>
</evidence>
<protein>
    <submittedName>
        <fullName evidence="2">Uncharacterized protein</fullName>
    </submittedName>
</protein>
<feature type="compositionally biased region" description="Low complexity" evidence="1">
    <location>
        <begin position="83"/>
        <end position="95"/>
    </location>
</feature>
<name>A0A5P2W8A9_9ACTN</name>
<dbReference type="KEGG" id="snq:CP978_29800"/>
<reference evidence="2 3" key="1">
    <citation type="submission" date="2017-09" db="EMBL/GenBank/DDBJ databases">
        <title>Streptomyces genome completion.</title>
        <authorList>
            <person name="Lee N."/>
            <person name="Cho B.-K."/>
        </authorList>
    </citation>
    <scope>NUCLEOTIDE SEQUENCE [LARGE SCALE GENOMIC DNA]</scope>
    <source>
        <strain evidence="2 3">ATCC 14899</strain>
    </source>
</reference>
<evidence type="ECO:0000313" key="3">
    <source>
        <dbReference type="Proteomes" id="UP000325763"/>
    </source>
</evidence>
<evidence type="ECO:0000313" key="2">
    <source>
        <dbReference type="EMBL" id="QEV42194.1"/>
    </source>
</evidence>